<keyword evidence="5" id="KW-0663">Pyridoxal phosphate</keyword>
<dbReference type="Proteomes" id="UP000095358">
    <property type="component" value="Unassembled WGS sequence"/>
</dbReference>
<dbReference type="GO" id="GO:0019878">
    <property type="term" value="P:lysine biosynthetic process via aminoadipic acid"/>
    <property type="evidence" value="ECO:0007669"/>
    <property type="project" value="TreeGrafter"/>
</dbReference>
<evidence type="ECO:0000256" key="4">
    <source>
        <dbReference type="ARBA" id="ARBA00022679"/>
    </source>
</evidence>
<name>A0A1E5RP93_HANUV</name>
<dbReference type="GO" id="GO:0047536">
    <property type="term" value="F:2-aminoadipate transaminase activity"/>
    <property type="evidence" value="ECO:0007669"/>
    <property type="project" value="TreeGrafter"/>
</dbReference>
<dbReference type="InterPro" id="IPR015424">
    <property type="entry name" value="PyrdxlP-dep_Trfase"/>
</dbReference>
<dbReference type="GO" id="GO:0008793">
    <property type="term" value="F:aromatic-amino-acid transaminase activity"/>
    <property type="evidence" value="ECO:0007669"/>
    <property type="project" value="TreeGrafter"/>
</dbReference>
<evidence type="ECO:0000256" key="3">
    <source>
        <dbReference type="ARBA" id="ARBA00022576"/>
    </source>
</evidence>
<evidence type="ECO:0000256" key="5">
    <source>
        <dbReference type="ARBA" id="ARBA00022898"/>
    </source>
</evidence>
<dbReference type="PANTHER" id="PTHR42790:SF2">
    <property type="entry name" value="AROMATIC AMINO ACID AMINOTRANSFERASE 2"/>
    <property type="match status" value="1"/>
</dbReference>
<evidence type="ECO:0000256" key="1">
    <source>
        <dbReference type="ARBA" id="ARBA00001933"/>
    </source>
</evidence>
<protein>
    <submittedName>
        <fullName evidence="7">Aromatic amino acid aminotransferase 2</fullName>
    </submittedName>
</protein>
<feature type="domain" description="Aminotransferase class I/classII large" evidence="6">
    <location>
        <begin position="115"/>
        <end position="504"/>
    </location>
</feature>
<comment type="cofactor">
    <cofactor evidence="1">
        <name>pyridoxal 5'-phosphate</name>
        <dbReference type="ChEBI" id="CHEBI:597326"/>
    </cofactor>
</comment>
<proteinExistence type="inferred from homology"/>
<dbReference type="STRING" id="29833.A0A1E5RP93"/>
<sequence>MTTDENITISSYDQFKAKYEPTLSKLDVNRTTNPFYLIHGLPKDLKQSTSPVYLAGGMPHESMFPFKHVSVKYRDTPGVLGELDGSSIAENESSKSYEIPLYSDDSVKEQQCDIARAFQYSDTVGLESLRQFTRSIVKKVNTPIYDNWDVLITAGSSDSLSKVCDLFVDEDTTVLCEEFTFVNICSHVSYAQGSCVPIKLEVSDDPKTQGIDTGYLSDLLENWSTHYPEKKKKLVLYTIATGQNPTGLTQSLEKRKEIYDICCKHNVIILEDDPYGYLQLPKYDHENPLKNPYQDKSITLDIFCSKLLKPSYMTIDTEGRVLRLETFSKVGSPGLRLGFIAANKYMIDRLSNISFMTSRNPSGISQSITNNLLFELGTRYQKEVNPKANIIDGWFNWCMKIAGEYTHRRNILFKAIYQTDAYKKGYFQILEPSCGMFASVVVNMKPEWVSSENKTERKDQIKRVMDYLLCCLLETGCLPILGYRMTICRDFSMERANFLRITFAKAESIEVFDMGAKNMSAAFERLHQEYMTDKELWDLPTTGLVGM</sequence>
<dbReference type="CDD" id="cd00609">
    <property type="entry name" value="AAT_like"/>
    <property type="match status" value="1"/>
</dbReference>
<evidence type="ECO:0000259" key="6">
    <source>
        <dbReference type="Pfam" id="PF00155"/>
    </source>
</evidence>
<dbReference type="OrthoDB" id="691673at2759"/>
<comment type="caution">
    <text evidence="7">The sequence shown here is derived from an EMBL/GenBank/DDBJ whole genome shotgun (WGS) entry which is preliminary data.</text>
</comment>
<dbReference type="GO" id="GO:0030170">
    <property type="term" value="F:pyridoxal phosphate binding"/>
    <property type="evidence" value="ECO:0007669"/>
    <property type="project" value="InterPro"/>
</dbReference>
<dbReference type="VEuPathDB" id="FungiDB:AWRI3580_g1796"/>
<evidence type="ECO:0000313" key="7">
    <source>
        <dbReference type="EMBL" id="OEJ88711.1"/>
    </source>
</evidence>
<dbReference type="InterPro" id="IPR015421">
    <property type="entry name" value="PyrdxlP-dep_Trfase_major"/>
</dbReference>
<dbReference type="InterPro" id="IPR004839">
    <property type="entry name" value="Aminotransferase_I/II_large"/>
</dbReference>
<dbReference type="AlphaFoldDB" id="A0A1E5RP93"/>
<dbReference type="Pfam" id="PF00155">
    <property type="entry name" value="Aminotran_1_2"/>
    <property type="match status" value="1"/>
</dbReference>
<dbReference type="EMBL" id="LPNN01000004">
    <property type="protein sequence ID" value="OEJ88711.1"/>
    <property type="molecule type" value="Genomic_DNA"/>
</dbReference>
<evidence type="ECO:0000313" key="8">
    <source>
        <dbReference type="Proteomes" id="UP000095358"/>
    </source>
</evidence>
<keyword evidence="3 7" id="KW-0032">Aminotransferase</keyword>
<keyword evidence="8" id="KW-1185">Reference proteome</keyword>
<gene>
    <name evidence="7" type="ORF">AWRI3580_g1796</name>
</gene>
<dbReference type="SUPFAM" id="SSF53383">
    <property type="entry name" value="PLP-dependent transferases"/>
    <property type="match status" value="1"/>
</dbReference>
<dbReference type="PANTHER" id="PTHR42790">
    <property type="entry name" value="AMINOTRANSFERASE"/>
    <property type="match status" value="1"/>
</dbReference>
<keyword evidence="4 7" id="KW-0808">Transferase</keyword>
<organism evidence="7 8">
    <name type="scientific">Hanseniaspora uvarum</name>
    <name type="common">Yeast</name>
    <name type="synonym">Kloeckera apiculata</name>
    <dbReference type="NCBI Taxonomy" id="29833"/>
    <lineage>
        <taxon>Eukaryota</taxon>
        <taxon>Fungi</taxon>
        <taxon>Dikarya</taxon>
        <taxon>Ascomycota</taxon>
        <taxon>Saccharomycotina</taxon>
        <taxon>Saccharomycetes</taxon>
        <taxon>Saccharomycodales</taxon>
        <taxon>Saccharomycodaceae</taxon>
        <taxon>Hanseniaspora</taxon>
    </lineage>
</organism>
<reference evidence="8" key="1">
    <citation type="journal article" date="2016" name="Genome Announc.">
        <title>Genome sequences of three species of Hanseniaspora isolated from spontaneous wine fermentations.</title>
        <authorList>
            <person name="Sternes P.R."/>
            <person name="Lee D."/>
            <person name="Kutyna D.R."/>
            <person name="Borneman A.R."/>
        </authorList>
    </citation>
    <scope>NUCLEOTIDE SEQUENCE [LARGE SCALE GENOMIC DNA]</scope>
    <source>
        <strain evidence="8">AWRI3580</strain>
    </source>
</reference>
<dbReference type="InterPro" id="IPR050859">
    <property type="entry name" value="Class-I_PLP-dep_aminotransf"/>
</dbReference>
<dbReference type="GO" id="GO:0009074">
    <property type="term" value="P:aromatic amino acid family catabolic process"/>
    <property type="evidence" value="ECO:0007669"/>
    <property type="project" value="TreeGrafter"/>
</dbReference>
<dbReference type="Gene3D" id="3.40.640.10">
    <property type="entry name" value="Type I PLP-dependent aspartate aminotransferase-like (Major domain)"/>
    <property type="match status" value="1"/>
</dbReference>
<dbReference type="GO" id="GO:0006571">
    <property type="term" value="P:tyrosine biosynthetic process"/>
    <property type="evidence" value="ECO:0007669"/>
    <property type="project" value="TreeGrafter"/>
</dbReference>
<evidence type="ECO:0000256" key="2">
    <source>
        <dbReference type="ARBA" id="ARBA00007441"/>
    </source>
</evidence>
<comment type="similarity">
    <text evidence="2">Belongs to the class-I pyridoxal-phosphate-dependent aminotransferase family.</text>
</comment>
<accession>A0A1E5RP93</accession>